<dbReference type="InterPro" id="IPR000719">
    <property type="entry name" value="Prot_kinase_dom"/>
</dbReference>
<keyword evidence="1" id="KW-0067">ATP-binding</keyword>
<dbReference type="PROSITE" id="PS50011">
    <property type="entry name" value="PROTEIN_KINASE_DOM"/>
    <property type="match status" value="1"/>
</dbReference>
<accession>A0ABQ9EH08</accession>
<dbReference type="InterPro" id="IPR017441">
    <property type="entry name" value="Protein_kinase_ATP_BS"/>
</dbReference>
<dbReference type="PROSITE" id="PS00107">
    <property type="entry name" value="PROTEIN_KINASE_ATP"/>
    <property type="match status" value="1"/>
</dbReference>
<keyword evidence="4" id="KW-1185">Reference proteome</keyword>
<dbReference type="PANTHER" id="PTHR24347">
    <property type="entry name" value="SERINE/THREONINE-PROTEIN KINASE"/>
    <property type="match status" value="1"/>
</dbReference>
<evidence type="ECO:0000256" key="1">
    <source>
        <dbReference type="PROSITE-ProRule" id="PRU10141"/>
    </source>
</evidence>
<dbReference type="InterPro" id="IPR011009">
    <property type="entry name" value="Kinase-like_dom_sf"/>
</dbReference>
<comment type="caution">
    <text evidence="3">The sequence shown here is derived from an EMBL/GenBank/DDBJ whole genome shotgun (WGS) entry which is preliminary data.</text>
</comment>
<name>A0ABQ9EH08_TEGGR</name>
<dbReference type="Gene3D" id="3.30.200.20">
    <property type="entry name" value="Phosphorylase Kinase, domain 1"/>
    <property type="match status" value="1"/>
</dbReference>
<dbReference type="EMBL" id="JARBDR010000903">
    <property type="protein sequence ID" value="KAJ8304551.1"/>
    <property type="molecule type" value="Genomic_DNA"/>
</dbReference>
<dbReference type="Pfam" id="PF00069">
    <property type="entry name" value="Pkinase"/>
    <property type="match status" value="1"/>
</dbReference>
<keyword evidence="1" id="KW-0547">Nucleotide-binding</keyword>
<dbReference type="Gene3D" id="1.10.510.10">
    <property type="entry name" value="Transferase(Phosphotransferase) domain 1"/>
    <property type="match status" value="1"/>
</dbReference>
<dbReference type="CDD" id="cd05117">
    <property type="entry name" value="STKc_CAMK"/>
    <property type="match status" value="1"/>
</dbReference>
<proteinExistence type="predicted"/>
<gene>
    <name evidence="3" type="ORF">KUTeg_018134</name>
</gene>
<protein>
    <recommendedName>
        <fullName evidence="2">Protein kinase domain-containing protein</fullName>
    </recommendedName>
</protein>
<reference evidence="3 4" key="1">
    <citation type="submission" date="2022-12" db="EMBL/GenBank/DDBJ databases">
        <title>Chromosome-level genome of Tegillarca granosa.</title>
        <authorList>
            <person name="Kim J."/>
        </authorList>
    </citation>
    <scope>NUCLEOTIDE SEQUENCE [LARGE SCALE GENOMIC DNA]</scope>
    <source>
        <strain evidence="3">Teg-2019</strain>
        <tissue evidence="3">Adductor muscle</tissue>
    </source>
</reference>
<dbReference type="Proteomes" id="UP001217089">
    <property type="component" value="Unassembled WGS sequence"/>
</dbReference>
<evidence type="ECO:0000313" key="4">
    <source>
        <dbReference type="Proteomes" id="UP001217089"/>
    </source>
</evidence>
<sequence>MDLYSNLAIFQIKMPRKEQQDFWLDGSIKDVAFKDCYTIDKELGRGATAVVHKCEHKGTFKPWAVKIITKKVEQKVIRTEIGILLKLSHENIIRLHEVYETPTHIYLVLELVRGGELFDRITTRGSYSEKDAAKAIRDILLGLKHIHESDIVHRDLKVTDFGLSKIIEKDVHMATVCGTPGYCAPEILCGTSYTKAVDLWSIGVITYILLCGYEPFYEENDRLLFKKILKGEYFFYEEDWKNVSENAKALTEAALIAVRAVRQSEVIGSILAFSDGSMHTSNEVQPMEVN</sequence>
<evidence type="ECO:0000313" key="3">
    <source>
        <dbReference type="EMBL" id="KAJ8304551.1"/>
    </source>
</evidence>
<feature type="domain" description="Protein kinase" evidence="2">
    <location>
        <begin position="37"/>
        <end position="290"/>
    </location>
</feature>
<dbReference type="SUPFAM" id="SSF56112">
    <property type="entry name" value="Protein kinase-like (PK-like)"/>
    <property type="match status" value="1"/>
</dbReference>
<evidence type="ECO:0000259" key="2">
    <source>
        <dbReference type="PROSITE" id="PS50011"/>
    </source>
</evidence>
<feature type="binding site" evidence="1">
    <location>
        <position position="66"/>
    </location>
    <ligand>
        <name>ATP</name>
        <dbReference type="ChEBI" id="CHEBI:30616"/>
    </ligand>
</feature>
<organism evidence="3 4">
    <name type="scientific">Tegillarca granosa</name>
    <name type="common">Malaysian cockle</name>
    <name type="synonym">Anadara granosa</name>
    <dbReference type="NCBI Taxonomy" id="220873"/>
    <lineage>
        <taxon>Eukaryota</taxon>
        <taxon>Metazoa</taxon>
        <taxon>Spiralia</taxon>
        <taxon>Lophotrochozoa</taxon>
        <taxon>Mollusca</taxon>
        <taxon>Bivalvia</taxon>
        <taxon>Autobranchia</taxon>
        <taxon>Pteriomorphia</taxon>
        <taxon>Arcoida</taxon>
        <taxon>Arcoidea</taxon>
        <taxon>Arcidae</taxon>
        <taxon>Tegillarca</taxon>
    </lineage>
</organism>